<evidence type="ECO:0000313" key="7">
    <source>
        <dbReference type="Proteomes" id="UP001500418"/>
    </source>
</evidence>
<dbReference type="InterPro" id="IPR052064">
    <property type="entry name" value="Mito_IMP1_subunit"/>
</dbReference>
<dbReference type="EMBL" id="BAAAID010000149">
    <property type="protein sequence ID" value="GAA0962110.1"/>
    <property type="molecule type" value="Genomic_DNA"/>
</dbReference>
<dbReference type="Gene3D" id="2.10.109.10">
    <property type="entry name" value="Umud Fragment, subunit A"/>
    <property type="match status" value="1"/>
</dbReference>
<protein>
    <submittedName>
        <fullName evidence="6">S26 family signal peptidase</fullName>
    </submittedName>
</protein>
<dbReference type="InterPro" id="IPR019533">
    <property type="entry name" value="Peptidase_S26"/>
</dbReference>
<accession>A0ABN1RR71</accession>
<proteinExistence type="inferred from homology"/>
<dbReference type="PANTHER" id="PTHR12383:SF16">
    <property type="entry name" value="MITOCHONDRIAL INNER MEMBRANE PROTEASE SUBUNIT 1"/>
    <property type="match status" value="1"/>
</dbReference>
<evidence type="ECO:0000313" key="6">
    <source>
        <dbReference type="EMBL" id="GAA0962110.1"/>
    </source>
</evidence>
<dbReference type="Proteomes" id="UP001500418">
    <property type="component" value="Unassembled WGS sequence"/>
</dbReference>
<name>A0ABN1RR71_9ACTN</name>
<feature type="domain" description="Peptidase S26" evidence="5">
    <location>
        <begin position="8"/>
        <end position="94"/>
    </location>
</feature>
<dbReference type="InterPro" id="IPR000223">
    <property type="entry name" value="Pept_S26A_signal_pept_1"/>
</dbReference>
<keyword evidence="7" id="KW-1185">Reference proteome</keyword>
<keyword evidence="2" id="KW-0378">Hydrolase</keyword>
<reference evidence="6 7" key="1">
    <citation type="journal article" date="2019" name="Int. J. Syst. Evol. Microbiol.">
        <title>The Global Catalogue of Microorganisms (GCM) 10K type strain sequencing project: providing services to taxonomists for standard genome sequencing and annotation.</title>
        <authorList>
            <consortium name="The Broad Institute Genomics Platform"/>
            <consortium name="The Broad Institute Genome Sequencing Center for Infectious Disease"/>
            <person name="Wu L."/>
            <person name="Ma J."/>
        </authorList>
    </citation>
    <scope>NUCLEOTIDE SEQUENCE [LARGE SCALE GENOMIC DNA]</scope>
    <source>
        <strain evidence="6 7">JCM 11444</strain>
    </source>
</reference>
<dbReference type="Pfam" id="PF10502">
    <property type="entry name" value="Peptidase_S26"/>
    <property type="match status" value="2"/>
</dbReference>
<comment type="subcellular location">
    <subcellularLocation>
        <location evidence="1">Cell membrane</location>
        <topology evidence="1">Single-pass type II membrane protein</topology>
    </subcellularLocation>
</comment>
<sequence>MTGGRDVWVSAVALAVLAACGAGAARRLLVVTVRGTSMTPTHHHGDRLLVRRTRTVRRGQVVVVLRPRSPAIWREDRHSPLIVKRVAAVPGEPVPPGSVPPLAEGHEGRVPPGRVVLLGDNAAASVDSRQLGFFPLGDVLGVVTRSLPQPEGAHRR</sequence>
<evidence type="ECO:0000256" key="1">
    <source>
        <dbReference type="ARBA" id="ARBA00004401"/>
    </source>
</evidence>
<dbReference type="InterPro" id="IPR036286">
    <property type="entry name" value="LexA/Signal_pep-like_sf"/>
</dbReference>
<dbReference type="PANTHER" id="PTHR12383">
    <property type="entry name" value="PROTEASE FAMILY S26 MITOCHONDRIAL INNER MEMBRANE PROTEASE-RELATED"/>
    <property type="match status" value="1"/>
</dbReference>
<feature type="domain" description="Peptidase S26" evidence="5">
    <location>
        <begin position="104"/>
        <end position="144"/>
    </location>
</feature>
<comment type="similarity">
    <text evidence="4">Belongs to the peptidase S26 family. IMP1 subfamily.</text>
</comment>
<dbReference type="PRINTS" id="PR00727">
    <property type="entry name" value="LEADERPTASE"/>
</dbReference>
<evidence type="ECO:0000256" key="2">
    <source>
        <dbReference type="ARBA" id="ARBA00022801"/>
    </source>
</evidence>
<dbReference type="PROSITE" id="PS51257">
    <property type="entry name" value="PROKAR_LIPOPROTEIN"/>
    <property type="match status" value="1"/>
</dbReference>
<dbReference type="CDD" id="cd06530">
    <property type="entry name" value="S26_SPase_I"/>
    <property type="match status" value="1"/>
</dbReference>
<evidence type="ECO:0000259" key="5">
    <source>
        <dbReference type="Pfam" id="PF10502"/>
    </source>
</evidence>
<evidence type="ECO:0000256" key="4">
    <source>
        <dbReference type="ARBA" id="ARBA00038445"/>
    </source>
</evidence>
<organism evidence="6 7">
    <name type="scientific">Streptomyces rhizosphaericus</name>
    <dbReference type="NCBI Taxonomy" id="114699"/>
    <lineage>
        <taxon>Bacteria</taxon>
        <taxon>Bacillati</taxon>
        <taxon>Actinomycetota</taxon>
        <taxon>Actinomycetes</taxon>
        <taxon>Kitasatosporales</taxon>
        <taxon>Streptomycetaceae</taxon>
        <taxon>Streptomyces</taxon>
        <taxon>Streptomyces violaceusniger group</taxon>
    </lineage>
</organism>
<gene>
    <name evidence="6" type="ORF">GCM10009575_096970</name>
</gene>
<keyword evidence="3" id="KW-0472">Membrane</keyword>
<dbReference type="SUPFAM" id="SSF51306">
    <property type="entry name" value="LexA/Signal peptidase"/>
    <property type="match status" value="1"/>
</dbReference>
<comment type="caution">
    <text evidence="6">The sequence shown here is derived from an EMBL/GenBank/DDBJ whole genome shotgun (WGS) entry which is preliminary data.</text>
</comment>
<evidence type="ECO:0000256" key="3">
    <source>
        <dbReference type="ARBA" id="ARBA00023136"/>
    </source>
</evidence>